<sequence length="608" mass="68040">MLGLVAFNILVHGIVCCLRLKDSKFVFGSHSKFDPVGFTTDGQFRSATAHHHYILRQIKVLKDRYHNELLKMNYKAAEMRTWATNMDESNYYESVITDLGRIMTFLNITRADLLPNNEQMIYNIMNTIVNYVSYHMYNHGFYSLHREPAHQPLKGPQVQPLGAMRLQNNPSPNPTHRVTNLEVDMWNFNHNFPLERPRPQPSQSRMPSLATITSFQIVPHPSVPSTRQQIHLGPMTSSVIGSSYPISVFSNTTSTNFPSGPLIHQPPVANQNFNFEKMKAPMHKTDELTGSKVRHEMSPLGLGLGNQCTSTQCSLPHSTASSPFLLSSNTSAPSKTPMDPPSQEPETSKDQAFHLTEVVKPSTALISSLTDISSIEKVTDIIPHCVPPNLVSTHIQDATNVKYDHEPVKKRKRKSSVPLAYSDQFVSQGRDKCSTESSTNKMKKIENPAILEEIKEVNSKLLETSMEIDPSEDGNNILGAHEGTIVKCLFRNVCSLLGPQKGASSEKMPEFVILLLVPDNYPASSPKMIKSSLDVLNNEPWGTLYDEMLIKFNVSLCGITGIHSLGDMARNWDASARAVVNSFLQKKGGKSFSEKYGSWDNFLKFFHH</sequence>
<dbReference type="PANTHER" id="PTHR33137:SF44">
    <property type="entry name" value="MEDIATOR COMPLEX SUBUNIT 15 KIX DOMAIN-CONTAINING PROTEIN"/>
    <property type="match status" value="1"/>
</dbReference>
<dbReference type="PANTHER" id="PTHR33137">
    <property type="entry name" value="MEDIATOR OF RNA POLYMERASE II TRANSCRIPTION SUBUNIT 15A-RELATED"/>
    <property type="match status" value="1"/>
</dbReference>
<keyword evidence="2" id="KW-0732">Signal</keyword>
<feature type="chain" id="PRO_5039924794" evidence="2">
    <location>
        <begin position="17"/>
        <end position="608"/>
    </location>
</feature>
<dbReference type="EMBL" id="MNCJ02000321">
    <property type="protein sequence ID" value="KAF5802372.1"/>
    <property type="molecule type" value="Genomic_DNA"/>
</dbReference>
<feature type="compositionally biased region" description="Polar residues" evidence="1">
    <location>
        <begin position="319"/>
        <end position="334"/>
    </location>
</feature>
<keyword evidence="4" id="KW-1185">Reference proteome</keyword>
<evidence type="ECO:0000256" key="1">
    <source>
        <dbReference type="SAM" id="MobiDB-lite"/>
    </source>
</evidence>
<evidence type="ECO:0000256" key="2">
    <source>
        <dbReference type="SAM" id="SignalP"/>
    </source>
</evidence>
<protein>
    <submittedName>
        <fullName evidence="3">Uncharacterized protein</fullName>
    </submittedName>
</protein>
<comment type="caution">
    <text evidence="3">The sequence shown here is derived from an EMBL/GenBank/DDBJ whole genome shotgun (WGS) entry which is preliminary data.</text>
</comment>
<dbReference type="AlphaFoldDB" id="A0A9K3NJ05"/>
<organism evidence="3 4">
    <name type="scientific">Helianthus annuus</name>
    <name type="common">Common sunflower</name>
    <dbReference type="NCBI Taxonomy" id="4232"/>
    <lineage>
        <taxon>Eukaryota</taxon>
        <taxon>Viridiplantae</taxon>
        <taxon>Streptophyta</taxon>
        <taxon>Embryophyta</taxon>
        <taxon>Tracheophyta</taxon>
        <taxon>Spermatophyta</taxon>
        <taxon>Magnoliopsida</taxon>
        <taxon>eudicotyledons</taxon>
        <taxon>Gunneridae</taxon>
        <taxon>Pentapetalae</taxon>
        <taxon>asterids</taxon>
        <taxon>campanulids</taxon>
        <taxon>Asterales</taxon>
        <taxon>Asteraceae</taxon>
        <taxon>Asteroideae</taxon>
        <taxon>Heliantheae alliance</taxon>
        <taxon>Heliantheae</taxon>
        <taxon>Helianthus</taxon>
    </lineage>
</organism>
<dbReference type="InterPro" id="IPR044661">
    <property type="entry name" value="MED15a/b/c-like"/>
</dbReference>
<reference evidence="3" key="1">
    <citation type="journal article" date="2017" name="Nature">
        <title>The sunflower genome provides insights into oil metabolism, flowering and Asterid evolution.</title>
        <authorList>
            <person name="Badouin H."/>
            <person name="Gouzy J."/>
            <person name="Grassa C.J."/>
            <person name="Murat F."/>
            <person name="Staton S.E."/>
            <person name="Cottret L."/>
            <person name="Lelandais-Briere C."/>
            <person name="Owens G.L."/>
            <person name="Carrere S."/>
            <person name="Mayjonade B."/>
            <person name="Legrand L."/>
            <person name="Gill N."/>
            <person name="Kane N.C."/>
            <person name="Bowers J.E."/>
            <person name="Hubner S."/>
            <person name="Bellec A."/>
            <person name="Berard A."/>
            <person name="Berges H."/>
            <person name="Blanchet N."/>
            <person name="Boniface M.C."/>
            <person name="Brunel D."/>
            <person name="Catrice O."/>
            <person name="Chaidir N."/>
            <person name="Claudel C."/>
            <person name="Donnadieu C."/>
            <person name="Faraut T."/>
            <person name="Fievet G."/>
            <person name="Helmstetter N."/>
            <person name="King M."/>
            <person name="Knapp S.J."/>
            <person name="Lai Z."/>
            <person name="Le Paslier M.C."/>
            <person name="Lippi Y."/>
            <person name="Lorenzon L."/>
            <person name="Mandel J.R."/>
            <person name="Marage G."/>
            <person name="Marchand G."/>
            <person name="Marquand E."/>
            <person name="Bret-Mestries E."/>
            <person name="Morien E."/>
            <person name="Nambeesan S."/>
            <person name="Nguyen T."/>
            <person name="Pegot-Espagnet P."/>
            <person name="Pouilly N."/>
            <person name="Raftis F."/>
            <person name="Sallet E."/>
            <person name="Schiex T."/>
            <person name="Thomas J."/>
            <person name="Vandecasteele C."/>
            <person name="Vares D."/>
            <person name="Vear F."/>
            <person name="Vautrin S."/>
            <person name="Crespi M."/>
            <person name="Mangin B."/>
            <person name="Burke J.M."/>
            <person name="Salse J."/>
            <person name="Munos S."/>
            <person name="Vincourt P."/>
            <person name="Rieseberg L.H."/>
            <person name="Langlade N.B."/>
        </authorList>
    </citation>
    <scope>NUCLEOTIDE SEQUENCE</scope>
    <source>
        <tissue evidence="3">Leaves</tissue>
    </source>
</reference>
<accession>A0A9K3NJ05</accession>
<dbReference type="GO" id="GO:0031490">
    <property type="term" value="F:chromatin DNA binding"/>
    <property type="evidence" value="ECO:0007669"/>
    <property type="project" value="InterPro"/>
</dbReference>
<dbReference type="GO" id="GO:0003713">
    <property type="term" value="F:transcription coactivator activity"/>
    <property type="evidence" value="ECO:0007669"/>
    <property type="project" value="InterPro"/>
</dbReference>
<gene>
    <name evidence="3" type="ORF">HanXRQr2_Chr06g0258761</name>
</gene>
<feature type="signal peptide" evidence="2">
    <location>
        <begin position="1"/>
        <end position="16"/>
    </location>
</feature>
<name>A0A9K3NJ05_HELAN</name>
<evidence type="ECO:0000313" key="4">
    <source>
        <dbReference type="Proteomes" id="UP000215914"/>
    </source>
</evidence>
<evidence type="ECO:0000313" key="3">
    <source>
        <dbReference type="EMBL" id="KAF5802372.1"/>
    </source>
</evidence>
<feature type="region of interest" description="Disordered" evidence="1">
    <location>
        <begin position="319"/>
        <end position="349"/>
    </location>
</feature>
<proteinExistence type="predicted"/>
<dbReference type="Proteomes" id="UP000215914">
    <property type="component" value="Unassembled WGS sequence"/>
</dbReference>
<dbReference type="Gramene" id="mRNA:HanXRQr2_Chr06g0258761">
    <property type="protein sequence ID" value="mRNA:HanXRQr2_Chr06g0258761"/>
    <property type="gene ID" value="HanXRQr2_Chr06g0258761"/>
</dbReference>
<reference evidence="3" key="2">
    <citation type="submission" date="2020-06" db="EMBL/GenBank/DDBJ databases">
        <title>Helianthus annuus Genome sequencing and assembly Release 2.</title>
        <authorList>
            <person name="Gouzy J."/>
            <person name="Langlade N."/>
            <person name="Munos S."/>
        </authorList>
    </citation>
    <scope>NUCLEOTIDE SEQUENCE</scope>
    <source>
        <tissue evidence="3">Leaves</tissue>
    </source>
</reference>